<reference evidence="2 3" key="1">
    <citation type="submission" date="2019-01" db="EMBL/GenBank/DDBJ databases">
        <title>Spirosoma flava sp. nov., a propanil-degrading bacterium isolated from herbicide-contaminated soil.</title>
        <authorList>
            <person name="Zhang L."/>
            <person name="Jiang J.-D."/>
        </authorList>
    </citation>
    <scope>NUCLEOTIDE SEQUENCE [LARGE SCALE GENOMIC DNA]</scope>
    <source>
        <strain evidence="2 3">TY50</strain>
    </source>
</reference>
<protein>
    <submittedName>
        <fullName evidence="2">Uncharacterized protein</fullName>
    </submittedName>
</protein>
<gene>
    <name evidence="2" type="ORF">EQG79_22575</name>
</gene>
<accession>A0A4Q2UIY0</accession>
<feature type="transmembrane region" description="Helical" evidence="1">
    <location>
        <begin position="234"/>
        <end position="256"/>
    </location>
</feature>
<keyword evidence="3" id="KW-1185">Reference proteome</keyword>
<proteinExistence type="predicted"/>
<keyword evidence="1" id="KW-0472">Membrane</keyword>
<name>A0A4Q2UIY0_9BACT</name>
<dbReference type="RefSeq" id="WP_129604355.1">
    <property type="nucleotide sequence ID" value="NZ_SBLB01000007.1"/>
</dbReference>
<comment type="caution">
    <text evidence="2">The sequence shown here is derived from an EMBL/GenBank/DDBJ whole genome shotgun (WGS) entry which is preliminary data.</text>
</comment>
<dbReference type="Proteomes" id="UP000290407">
    <property type="component" value="Unassembled WGS sequence"/>
</dbReference>
<dbReference type="AlphaFoldDB" id="A0A4Q2UIY0"/>
<dbReference type="EMBL" id="SBLB01000007">
    <property type="protein sequence ID" value="RYC67501.1"/>
    <property type="molecule type" value="Genomic_DNA"/>
</dbReference>
<evidence type="ECO:0000256" key="1">
    <source>
        <dbReference type="SAM" id="Phobius"/>
    </source>
</evidence>
<keyword evidence="1" id="KW-1133">Transmembrane helix</keyword>
<evidence type="ECO:0000313" key="2">
    <source>
        <dbReference type="EMBL" id="RYC67501.1"/>
    </source>
</evidence>
<evidence type="ECO:0000313" key="3">
    <source>
        <dbReference type="Proteomes" id="UP000290407"/>
    </source>
</evidence>
<keyword evidence="1" id="KW-0812">Transmembrane</keyword>
<sequence length="274" mass="30029">MKWPIYKILLIGLLPLVTSQSIVARTLGVDHRALIEKLVISQAFRDFADNAWALVLYKQRHQQAQTKASQAAEQIRISVLLDHPEYLLTSQKDELARAAGYSSWEAYQQSIVATLSSRDRLLADFPELHTLPQPEAESVLGAAFSRLLESGALIKAQDYVDCIYSAEVNQANCLYGAASTVPAKKVLIACLAASSLATLYYTFRLTARAREPFNRIVLTDPNLRFSIDNHLSKLILMDGVGCLGIGLLVGGIASAVKKTSCISTYEKAVNACAR</sequence>
<organism evidence="2 3">
    <name type="scientific">Spirosoma sordidisoli</name>
    <dbReference type="NCBI Taxonomy" id="2502893"/>
    <lineage>
        <taxon>Bacteria</taxon>
        <taxon>Pseudomonadati</taxon>
        <taxon>Bacteroidota</taxon>
        <taxon>Cytophagia</taxon>
        <taxon>Cytophagales</taxon>
        <taxon>Cytophagaceae</taxon>
        <taxon>Spirosoma</taxon>
    </lineage>
</organism>